<feature type="chain" id="PRO_5045201882" description="Apple domain-containing protein" evidence="1">
    <location>
        <begin position="28"/>
        <end position="266"/>
    </location>
</feature>
<keyword evidence="1" id="KW-0732">Signal</keyword>
<dbReference type="PANTHER" id="PTHR46873:SF1">
    <property type="entry name" value="EXPRESSED PROTEIN"/>
    <property type="match status" value="1"/>
</dbReference>
<protein>
    <recommendedName>
        <fullName evidence="4">Apple domain-containing protein</fullName>
    </recommendedName>
</protein>
<keyword evidence="3" id="KW-1185">Reference proteome</keyword>
<evidence type="ECO:0008006" key="4">
    <source>
        <dbReference type="Google" id="ProtNLM"/>
    </source>
</evidence>
<comment type="caution">
    <text evidence="2">The sequence shown here is derived from an EMBL/GenBank/DDBJ whole genome shotgun (WGS) entry which is preliminary data.</text>
</comment>
<sequence length="266" mass="28055">MPARSLSREKMTVLVGLVVLSLLTANASQLDGAASRDITSHADAELSHRSRQLLQTGTCISVPSTNFGGDVLTDGAANLQPSAGACCNSCWSQTRQAVSGGGCNAWVWCGLPAGCNNGYGTIYPYGQCTLKFQASLQALQASLNESSKFGASNFTSGWIPSWSRMVDQTPPVTAFTRFPGVDFQTAYDYNCPQSLSTAYYCQLSGDVTSLAASCMADVYCQAFVYIPTRSTGWLKGGTGVGLSSVQSLAFATPNANAVTYVRTFSS</sequence>
<proteinExistence type="predicted"/>
<gene>
    <name evidence="2" type="ORF">WJX75_003175</name>
</gene>
<dbReference type="EMBL" id="JALJOT010000001">
    <property type="protein sequence ID" value="KAK9918320.1"/>
    <property type="molecule type" value="Genomic_DNA"/>
</dbReference>
<accession>A0ABR2Z2W6</accession>
<evidence type="ECO:0000256" key="1">
    <source>
        <dbReference type="SAM" id="SignalP"/>
    </source>
</evidence>
<evidence type="ECO:0000313" key="3">
    <source>
        <dbReference type="Proteomes" id="UP001491310"/>
    </source>
</evidence>
<reference evidence="2 3" key="1">
    <citation type="journal article" date="2024" name="Nat. Commun.">
        <title>Phylogenomics reveals the evolutionary origins of lichenization in chlorophyte algae.</title>
        <authorList>
            <person name="Puginier C."/>
            <person name="Libourel C."/>
            <person name="Otte J."/>
            <person name="Skaloud P."/>
            <person name="Haon M."/>
            <person name="Grisel S."/>
            <person name="Petersen M."/>
            <person name="Berrin J.G."/>
            <person name="Delaux P.M."/>
            <person name="Dal Grande F."/>
            <person name="Keller J."/>
        </authorList>
    </citation>
    <scope>NUCLEOTIDE SEQUENCE [LARGE SCALE GENOMIC DNA]</scope>
    <source>
        <strain evidence="2 3">SAG 216-7</strain>
    </source>
</reference>
<name>A0ABR2Z2W6_9CHLO</name>
<feature type="signal peptide" evidence="1">
    <location>
        <begin position="1"/>
        <end position="27"/>
    </location>
</feature>
<dbReference type="Proteomes" id="UP001491310">
    <property type="component" value="Unassembled WGS sequence"/>
</dbReference>
<dbReference type="PANTHER" id="PTHR46873">
    <property type="entry name" value="EXPRESSED PROTEIN"/>
    <property type="match status" value="1"/>
</dbReference>
<evidence type="ECO:0000313" key="2">
    <source>
        <dbReference type="EMBL" id="KAK9918320.1"/>
    </source>
</evidence>
<organism evidence="2 3">
    <name type="scientific">Coccomyxa subellipsoidea</name>
    <dbReference type="NCBI Taxonomy" id="248742"/>
    <lineage>
        <taxon>Eukaryota</taxon>
        <taxon>Viridiplantae</taxon>
        <taxon>Chlorophyta</taxon>
        <taxon>core chlorophytes</taxon>
        <taxon>Trebouxiophyceae</taxon>
        <taxon>Trebouxiophyceae incertae sedis</taxon>
        <taxon>Coccomyxaceae</taxon>
        <taxon>Coccomyxa</taxon>
    </lineage>
</organism>